<keyword evidence="6" id="KW-1185">Reference proteome</keyword>
<dbReference type="InterPro" id="IPR002641">
    <property type="entry name" value="PNPLA_dom"/>
</dbReference>
<feature type="short sequence motif" description="GXGXXG" evidence="3">
    <location>
        <begin position="45"/>
        <end position="50"/>
    </location>
</feature>
<dbReference type="GO" id="GO:0016042">
    <property type="term" value="P:lipid catabolic process"/>
    <property type="evidence" value="ECO:0007669"/>
    <property type="project" value="UniProtKB-UniRule"/>
</dbReference>
<accession>D3HM43</accession>
<dbReference type="GeneID" id="40927266"/>
<evidence type="ECO:0000256" key="1">
    <source>
        <dbReference type="ARBA" id="ARBA00010240"/>
    </source>
</evidence>
<dbReference type="PROSITE" id="PS51635">
    <property type="entry name" value="PNPLA"/>
    <property type="match status" value="1"/>
</dbReference>
<dbReference type="eggNOG" id="COG3621">
    <property type="taxonomic scope" value="Bacteria"/>
</dbReference>
<dbReference type="InterPro" id="IPR016035">
    <property type="entry name" value="Acyl_Trfase/lysoPLipase"/>
</dbReference>
<proteinExistence type="inferred from homology"/>
<keyword evidence="2 3" id="KW-0443">Lipid metabolism</keyword>
<keyword evidence="3" id="KW-0378">Hydrolase</keyword>
<dbReference type="SUPFAM" id="SSF52151">
    <property type="entry name" value="FabD/lysophospholipase-like"/>
    <property type="match status" value="1"/>
</dbReference>
<dbReference type="PANTHER" id="PTHR32176:SF92">
    <property type="entry name" value="XYLOSE ISOMERASE"/>
    <property type="match status" value="1"/>
</dbReference>
<gene>
    <name evidence="5" type="ordered locus">LLO_3081</name>
</gene>
<evidence type="ECO:0000256" key="3">
    <source>
        <dbReference type="PROSITE-ProRule" id="PRU01161"/>
    </source>
</evidence>
<evidence type="ECO:0000256" key="2">
    <source>
        <dbReference type="ARBA" id="ARBA00023098"/>
    </source>
</evidence>
<name>D3HM43_LEGLN</name>
<feature type="short sequence motif" description="GXSXG" evidence="3">
    <location>
        <begin position="77"/>
        <end position="81"/>
    </location>
</feature>
<dbReference type="GO" id="GO:0004620">
    <property type="term" value="F:phospholipase activity"/>
    <property type="evidence" value="ECO:0007669"/>
    <property type="project" value="TreeGrafter"/>
</dbReference>
<dbReference type="HOGENOM" id="CLU_000288_144_9_6"/>
<evidence type="ECO:0000313" key="5">
    <source>
        <dbReference type="EMBL" id="CBJ13532.1"/>
    </source>
</evidence>
<comment type="caution">
    <text evidence="3">Lacks conserved residue(s) required for the propagation of feature annotation.</text>
</comment>
<keyword evidence="3" id="KW-0442">Lipid degradation</keyword>
<dbReference type="RefSeq" id="WP_003634641.1">
    <property type="nucleotide sequence ID" value="NC_013861.1"/>
</dbReference>
<dbReference type="AlphaFoldDB" id="D3HM43"/>
<feature type="active site" description="Proton acceptor" evidence="3">
    <location>
        <position position="220"/>
    </location>
</feature>
<feature type="active site" description="Nucleophile" evidence="3">
    <location>
        <position position="79"/>
    </location>
</feature>
<dbReference type="Pfam" id="PF01734">
    <property type="entry name" value="Patatin"/>
    <property type="match status" value="1"/>
</dbReference>
<organism evidence="5 6">
    <name type="scientific">Legionella longbeachae serogroup 1 (strain NSW150)</name>
    <dbReference type="NCBI Taxonomy" id="661367"/>
    <lineage>
        <taxon>Bacteria</taxon>
        <taxon>Pseudomonadati</taxon>
        <taxon>Pseudomonadota</taxon>
        <taxon>Gammaproteobacteria</taxon>
        <taxon>Legionellales</taxon>
        <taxon>Legionellaceae</taxon>
        <taxon>Legionella</taxon>
    </lineage>
</organism>
<dbReference type="KEGG" id="llo:LLO_3081"/>
<dbReference type="Proteomes" id="UP000001060">
    <property type="component" value="Chromosome"/>
</dbReference>
<evidence type="ECO:0000259" key="4">
    <source>
        <dbReference type="PROSITE" id="PS51635"/>
    </source>
</evidence>
<protein>
    <submittedName>
        <fullName evidence="5">Putative patatin-like phospholipase</fullName>
    </submittedName>
</protein>
<dbReference type="OrthoDB" id="9807112at2"/>
<dbReference type="PANTHER" id="PTHR32176">
    <property type="entry name" value="XYLOSE ISOMERASE"/>
    <property type="match status" value="1"/>
</dbReference>
<evidence type="ECO:0000313" key="6">
    <source>
        <dbReference type="Proteomes" id="UP000001060"/>
    </source>
</evidence>
<dbReference type="EMBL" id="FN650140">
    <property type="protein sequence ID" value="CBJ13532.1"/>
    <property type="molecule type" value="Genomic_DNA"/>
</dbReference>
<dbReference type="STRING" id="661367.LLO_3081"/>
<reference evidence="5 6" key="1">
    <citation type="journal article" date="2010" name="PLoS Genet.">
        <title>Analysis of the Legionella longbeachae genome and transcriptome uncovers unique strategies to cause Legionnaires' disease.</title>
        <authorList>
            <person name="Cazalet C."/>
            <person name="Gomez-Valero L."/>
            <person name="Rusniok C."/>
            <person name="Lomma M."/>
            <person name="Dervins-Ravault D."/>
            <person name="Newton H."/>
            <person name="Sansom F."/>
            <person name="Jarraud S."/>
            <person name="Zidane N."/>
            <person name="Ma L."/>
            <person name="Bouchier C."/>
            <person name="Etienne J."/>
            <person name="Hartland E."/>
            <person name="Buchrieser C."/>
        </authorList>
    </citation>
    <scope>NUCLEOTIDE SEQUENCE [LARGE SCALE GENOMIC DNA]</scope>
    <source>
        <strain evidence="5 6">NSW150</strain>
    </source>
</reference>
<dbReference type="Gene3D" id="3.40.1090.10">
    <property type="entry name" value="Cytosolic phospholipase A2 catalytic domain"/>
    <property type="match status" value="1"/>
</dbReference>
<comment type="similarity">
    <text evidence="1">Belongs to the patatin family.</text>
</comment>
<feature type="domain" description="PNPLA" evidence="4">
    <location>
        <begin position="41"/>
        <end position="233"/>
    </location>
</feature>
<sequence>MIQCKKILLITIFILLNAFFPEQKANAVTKVQCNPSLTTILSIDGGGVRGIIPATFLDKLEIKTQLSIEKLFDFMSGVSTGSILVSMLAIPNSDGLPKYTAKQVIMAYKVSAQEVFLINPLHQILSMNGLIAPKFESTGIRKVGDKYYGDMPLFKLLSHIILFGYNTKSKEIATFCNWQECGYSTRYKVKDIIEGTTAMASILPVKVLNSLENENFEIIDAGIALNNPTVMTYIYAQKECSNANHYLVLSLGTGKYSAVTTQPKNWGFFQWLPDLPKIAIEGETTTANQIMAEFAALMNSKDTGDKLSKVIFIRINPHLSDNQLDPIDPSLTHLSILEGVAEHYYNKNQRLMNCLATLLKERSPENIEAECIRLLNQETRRSLLSL</sequence>
<dbReference type="GO" id="GO:0047372">
    <property type="term" value="F:monoacylglycerol lipase activity"/>
    <property type="evidence" value="ECO:0007669"/>
    <property type="project" value="TreeGrafter"/>
</dbReference>